<dbReference type="Proteomes" id="UP000681722">
    <property type="component" value="Unassembled WGS sequence"/>
</dbReference>
<proteinExistence type="predicted"/>
<sequence length="281" mass="31891">MLNNKISYFHHVNSPEQIGNGDDGSSEDDQQSEKIVEKLNKRLSIDRQNRNRPRDYASILREYNTPKYTLPTKSIYYFHNIPQKQRRATMTTIINQVNYRLPLSLQKVPPPSPIRSQKLHLTPRTNYFVGLYQASVHLNQRGKNTSLPANSARKIGDSDFSTNINNDNNVTPPLLTKQYASFNHRPKTNLNFSHYNSSISPTVSDHNLITSNNTNHKSKIFNRSLSVKSNKLGNNCNGHLSTIVPSIVQLDTSSDGQILIADGKRLLGNYSTYKKHFVVPS</sequence>
<dbReference type="EMBL" id="CAJNOQ010000719">
    <property type="protein sequence ID" value="CAF0831463.1"/>
    <property type="molecule type" value="Genomic_DNA"/>
</dbReference>
<evidence type="ECO:0000313" key="4">
    <source>
        <dbReference type="EMBL" id="CAF3618535.1"/>
    </source>
</evidence>
<protein>
    <submittedName>
        <fullName evidence="2">Uncharacterized protein</fullName>
    </submittedName>
</protein>
<reference evidence="2" key="1">
    <citation type="submission" date="2021-02" db="EMBL/GenBank/DDBJ databases">
        <authorList>
            <person name="Nowell W R."/>
        </authorList>
    </citation>
    <scope>NUCLEOTIDE SEQUENCE</scope>
</reference>
<evidence type="ECO:0000313" key="2">
    <source>
        <dbReference type="EMBL" id="CAF0831463.1"/>
    </source>
</evidence>
<feature type="region of interest" description="Disordered" evidence="1">
    <location>
        <begin position="12"/>
        <end position="32"/>
    </location>
</feature>
<evidence type="ECO:0000256" key="1">
    <source>
        <dbReference type="SAM" id="MobiDB-lite"/>
    </source>
</evidence>
<dbReference type="AlphaFoldDB" id="A0A813V1L9"/>
<dbReference type="Proteomes" id="UP000663829">
    <property type="component" value="Unassembled WGS sequence"/>
</dbReference>
<dbReference type="EMBL" id="CAJOBC010000719">
    <property type="protein sequence ID" value="CAF3618535.1"/>
    <property type="molecule type" value="Genomic_DNA"/>
</dbReference>
<evidence type="ECO:0000313" key="6">
    <source>
        <dbReference type="Proteomes" id="UP000663829"/>
    </source>
</evidence>
<accession>A0A813V1L9</accession>
<organism evidence="2 6">
    <name type="scientific">Didymodactylos carnosus</name>
    <dbReference type="NCBI Taxonomy" id="1234261"/>
    <lineage>
        <taxon>Eukaryota</taxon>
        <taxon>Metazoa</taxon>
        <taxon>Spiralia</taxon>
        <taxon>Gnathifera</taxon>
        <taxon>Rotifera</taxon>
        <taxon>Eurotatoria</taxon>
        <taxon>Bdelloidea</taxon>
        <taxon>Philodinida</taxon>
        <taxon>Philodinidae</taxon>
        <taxon>Didymodactylos</taxon>
    </lineage>
</organism>
<dbReference type="EMBL" id="CAJOBA010037116">
    <property type="protein sequence ID" value="CAF4036083.1"/>
    <property type="molecule type" value="Genomic_DNA"/>
</dbReference>
<keyword evidence="6" id="KW-1185">Reference proteome</keyword>
<dbReference type="Proteomes" id="UP000682733">
    <property type="component" value="Unassembled WGS sequence"/>
</dbReference>
<dbReference type="Proteomes" id="UP000677228">
    <property type="component" value="Unassembled WGS sequence"/>
</dbReference>
<evidence type="ECO:0000313" key="5">
    <source>
        <dbReference type="EMBL" id="CAF4036083.1"/>
    </source>
</evidence>
<name>A0A813V1L9_9BILA</name>
<evidence type="ECO:0000313" key="3">
    <source>
        <dbReference type="EMBL" id="CAF1228127.1"/>
    </source>
</evidence>
<gene>
    <name evidence="2" type="ORF">GPM918_LOCUS5077</name>
    <name evidence="3" type="ORF">OVA965_LOCUS25244</name>
    <name evidence="4" type="ORF">SRO942_LOCUS5078</name>
    <name evidence="5" type="ORF">TMI583_LOCUS25969</name>
</gene>
<comment type="caution">
    <text evidence="2">The sequence shown here is derived from an EMBL/GenBank/DDBJ whole genome shotgun (WGS) entry which is preliminary data.</text>
</comment>
<dbReference type="EMBL" id="CAJNOK010015575">
    <property type="protein sequence ID" value="CAF1228127.1"/>
    <property type="molecule type" value="Genomic_DNA"/>
</dbReference>